<dbReference type="Proteomes" id="UP001054811">
    <property type="component" value="Chromosome"/>
</dbReference>
<organism evidence="1 2">
    <name type="scientific">Microbacterium elymi</name>
    <dbReference type="NCBI Taxonomy" id="2909587"/>
    <lineage>
        <taxon>Bacteria</taxon>
        <taxon>Bacillati</taxon>
        <taxon>Actinomycetota</taxon>
        <taxon>Actinomycetes</taxon>
        <taxon>Micrococcales</taxon>
        <taxon>Microbacteriaceae</taxon>
        <taxon>Microbacterium</taxon>
    </lineage>
</organism>
<name>A0ABY5NHM3_9MICO</name>
<dbReference type="RefSeq" id="WP_259611186.1">
    <property type="nucleotide sequence ID" value="NZ_CP091139.2"/>
</dbReference>
<accession>A0ABY5NHM3</accession>
<reference evidence="1" key="1">
    <citation type="submission" date="2022-01" db="EMBL/GenBank/DDBJ databases">
        <title>Microbacterium eymi and Microbacterium rhizovicinus sp. nov., isolated from the rhizospheric soil of Elymus tsukushiensis, a plant native to the Dokdo Islands, Republic of Korea.</title>
        <authorList>
            <person name="Hwang Y.J."/>
        </authorList>
    </citation>
    <scope>NUCLEOTIDE SEQUENCE</scope>
    <source>
        <strain evidence="1">KUDC0405</strain>
    </source>
</reference>
<gene>
    <name evidence="1" type="ORF">L2X98_29690</name>
</gene>
<proteinExistence type="predicted"/>
<evidence type="ECO:0000313" key="1">
    <source>
        <dbReference type="EMBL" id="UUT34660.1"/>
    </source>
</evidence>
<sequence length="43" mass="4740">MRDRMTDAWVSTVTIGDVTWLRSVAVNPLADPDRVVDAVLAAR</sequence>
<protein>
    <submittedName>
        <fullName evidence="1">Uncharacterized protein</fullName>
    </submittedName>
</protein>
<dbReference type="EMBL" id="CP091139">
    <property type="protein sequence ID" value="UUT34660.1"/>
    <property type="molecule type" value="Genomic_DNA"/>
</dbReference>
<keyword evidence="2" id="KW-1185">Reference proteome</keyword>
<evidence type="ECO:0000313" key="2">
    <source>
        <dbReference type="Proteomes" id="UP001054811"/>
    </source>
</evidence>